<gene>
    <name evidence="7" type="ORF">ACFOW6_14055</name>
</gene>
<dbReference type="SUPFAM" id="SSF51905">
    <property type="entry name" value="FAD/NAD(P)-binding domain"/>
    <property type="match status" value="1"/>
</dbReference>
<dbReference type="SUPFAM" id="SSF103025">
    <property type="entry name" value="Folate-binding domain"/>
    <property type="match status" value="1"/>
</dbReference>
<evidence type="ECO:0000259" key="6">
    <source>
        <dbReference type="Pfam" id="PF16350"/>
    </source>
</evidence>
<evidence type="ECO:0000313" key="7">
    <source>
        <dbReference type="EMBL" id="MFC4352670.1"/>
    </source>
</evidence>
<dbReference type="Pfam" id="PF01571">
    <property type="entry name" value="GCV_T"/>
    <property type="match status" value="1"/>
</dbReference>
<dbReference type="Gene3D" id="3.30.9.10">
    <property type="entry name" value="D-Amino Acid Oxidase, subunit A, domain 2"/>
    <property type="match status" value="1"/>
</dbReference>
<dbReference type="Pfam" id="PF01266">
    <property type="entry name" value="DAO"/>
    <property type="match status" value="1"/>
</dbReference>
<feature type="domain" description="Aminomethyltransferase C-terminal" evidence="5">
    <location>
        <begin position="739"/>
        <end position="809"/>
    </location>
</feature>
<evidence type="ECO:0000259" key="4">
    <source>
        <dbReference type="Pfam" id="PF01571"/>
    </source>
</evidence>
<evidence type="ECO:0000259" key="5">
    <source>
        <dbReference type="Pfam" id="PF08669"/>
    </source>
</evidence>
<dbReference type="InterPro" id="IPR013977">
    <property type="entry name" value="GcvT_C"/>
</dbReference>
<evidence type="ECO:0000259" key="3">
    <source>
        <dbReference type="Pfam" id="PF01266"/>
    </source>
</evidence>
<comment type="caution">
    <text evidence="7">The sequence shown here is derived from an EMBL/GenBank/DDBJ whole genome shotgun (WGS) entry which is preliminary data.</text>
</comment>
<feature type="domain" description="FAD dependent oxidoreductase central" evidence="6">
    <location>
        <begin position="371"/>
        <end position="425"/>
    </location>
</feature>
<dbReference type="SUPFAM" id="SSF54373">
    <property type="entry name" value="FAD-linked reductases, C-terminal domain"/>
    <property type="match status" value="1"/>
</dbReference>
<comment type="similarity">
    <text evidence="1">Belongs to the GcvT family.</text>
</comment>
<evidence type="ECO:0000256" key="1">
    <source>
        <dbReference type="ARBA" id="ARBA00008609"/>
    </source>
</evidence>
<dbReference type="InterPro" id="IPR036188">
    <property type="entry name" value="FAD/NAD-bd_sf"/>
</dbReference>
<feature type="domain" description="FAD dependent oxidoreductase" evidence="3">
    <location>
        <begin position="6"/>
        <end position="368"/>
    </location>
</feature>
<keyword evidence="8" id="KW-1185">Reference proteome</keyword>
<dbReference type="InterPro" id="IPR006076">
    <property type="entry name" value="FAD-dep_OxRdtase"/>
</dbReference>
<organism evidence="7 8">
    <name type="scientific">Fodinicurvata halophila</name>
    <dbReference type="NCBI Taxonomy" id="1419723"/>
    <lineage>
        <taxon>Bacteria</taxon>
        <taxon>Pseudomonadati</taxon>
        <taxon>Pseudomonadota</taxon>
        <taxon>Alphaproteobacteria</taxon>
        <taxon>Rhodospirillales</taxon>
        <taxon>Rhodovibrionaceae</taxon>
        <taxon>Fodinicurvata</taxon>
    </lineage>
</organism>
<dbReference type="Gene3D" id="3.30.1360.120">
    <property type="entry name" value="Probable tRNA modification gtpase trme, domain 1"/>
    <property type="match status" value="1"/>
</dbReference>
<dbReference type="InterPro" id="IPR006222">
    <property type="entry name" value="GCVT_N"/>
</dbReference>
<dbReference type="EMBL" id="JBHSCW010000008">
    <property type="protein sequence ID" value="MFC4352670.1"/>
    <property type="molecule type" value="Genomic_DNA"/>
</dbReference>
<dbReference type="InterPro" id="IPR028896">
    <property type="entry name" value="GcvT/YgfZ/DmdA"/>
</dbReference>
<dbReference type="Pfam" id="PF16350">
    <property type="entry name" value="FAO_M"/>
    <property type="match status" value="1"/>
</dbReference>
<reference evidence="8" key="1">
    <citation type="journal article" date="2019" name="Int. J. Syst. Evol. Microbiol.">
        <title>The Global Catalogue of Microorganisms (GCM) 10K type strain sequencing project: providing services to taxonomists for standard genome sequencing and annotation.</title>
        <authorList>
            <consortium name="The Broad Institute Genomics Platform"/>
            <consortium name="The Broad Institute Genome Sequencing Center for Infectious Disease"/>
            <person name="Wu L."/>
            <person name="Ma J."/>
        </authorList>
    </citation>
    <scope>NUCLEOTIDE SEQUENCE [LARGE SCALE GENOMIC DNA]</scope>
    <source>
        <strain evidence="8">CECT 8472</strain>
    </source>
</reference>
<name>A0ABV8UNC1_9PROT</name>
<dbReference type="Gene3D" id="3.30.70.1400">
    <property type="entry name" value="Aminomethyltransferase beta-barrel domains"/>
    <property type="match status" value="1"/>
</dbReference>
<keyword evidence="2" id="KW-0560">Oxidoreductase</keyword>
<dbReference type="PANTHER" id="PTHR43757:SF2">
    <property type="entry name" value="AMINOMETHYLTRANSFERASE, MITOCHONDRIAL"/>
    <property type="match status" value="1"/>
</dbReference>
<dbReference type="Proteomes" id="UP001595799">
    <property type="component" value="Unassembled WGS sequence"/>
</dbReference>
<protein>
    <submittedName>
        <fullName evidence="7">FAD-dependent oxidoreductase</fullName>
    </submittedName>
</protein>
<dbReference type="InterPro" id="IPR029043">
    <property type="entry name" value="GcvT/YgfZ_C"/>
</dbReference>
<dbReference type="SUPFAM" id="SSF101790">
    <property type="entry name" value="Aminomethyltransferase beta-barrel domain"/>
    <property type="match status" value="1"/>
</dbReference>
<feature type="domain" description="GCVT N-terminal" evidence="4">
    <location>
        <begin position="427"/>
        <end position="705"/>
    </location>
</feature>
<dbReference type="Gene3D" id="2.40.30.110">
    <property type="entry name" value="Aminomethyltransferase beta-barrel domains"/>
    <property type="match status" value="1"/>
</dbReference>
<dbReference type="InterPro" id="IPR032503">
    <property type="entry name" value="FAO_M"/>
</dbReference>
<dbReference type="Gene3D" id="3.50.50.60">
    <property type="entry name" value="FAD/NAD(P)-binding domain"/>
    <property type="match status" value="1"/>
</dbReference>
<proteinExistence type="inferred from homology"/>
<dbReference type="RefSeq" id="WP_382423030.1">
    <property type="nucleotide sequence ID" value="NZ_JBHSCW010000008.1"/>
</dbReference>
<evidence type="ECO:0000313" key="8">
    <source>
        <dbReference type="Proteomes" id="UP001595799"/>
    </source>
</evidence>
<dbReference type="InterPro" id="IPR027266">
    <property type="entry name" value="TrmE/GcvT-like"/>
</dbReference>
<evidence type="ECO:0000256" key="2">
    <source>
        <dbReference type="ARBA" id="ARBA00023002"/>
    </source>
</evidence>
<accession>A0ABV8UNC1</accession>
<dbReference type="Pfam" id="PF08669">
    <property type="entry name" value="GCV_T_C"/>
    <property type="match status" value="1"/>
</dbReference>
<sequence length="817" mass="91091">MKTQARVVVIGGGAVGVSTLYHLAQLGWSDVVLVERTELTAGSTWHAAGLLPLFNMSYSVGQIHKYSVNFYKTLEEETGQNVSFHVNGNLRLAQSQDRMDEFRKYCGTANTIGVPYELLTPSEVKELWPLAEVDDIVGAIYHPDDGHIAPADLTTALSIGARNRGAEIYRQTAVTGVTQKENGEWIVHTSKGDVTCEHIVCATGNYARQTGAMFGLDIPAIPVEHQYIVTEPHPALMERHKEGKPELPVLRPADEAYYFREERQGFLLGPYEKGAPARFVDGVPDSFGQDLFPGDLERLMPHVEAAMKRIPAFAEAGIKDIINGPISYTPDGNPLVGPAWGVKNLWLSEGHSFGITAAGGAGRFLAEWIVEGEPSIELIDVDPRRYGAYANKRYTKVKNEEAYEHVFVIHYPDEERPAARPAKMSPVHDRLDAAGAVWGQRYGWERPNWFAPEGVERKDVWSFRRTNYFEHVGNEARHMREKAGLIDLTSFSKFEISGPGAEAYLDRLVANTIPKKVGRMSLSHALTQAGGVRSEFTITKLAENRYYLISSGSAERFDWDFLYKNLPDDGSVRLDNVTNSRGVFVLAGPNARHILQQLTDSDLSTAAFPWLTGQTINVGLAGDVRALRVNFVGELGWELHHPIEYQRHIFDEIMRAGEAHELGLVGIRAMDVLRTEKSYRMWAKDLSREYSAFESGLDRFVRLNKGEFTGREALVRQQQEGIPQRFVTLEVFPEARNGRPIADPGGNEPLYSNGTMIGRATSGVYGHNLGKSIALGYVTPDFAEPGTELEIEILRDRFQARVVPESPWDPENERLRA</sequence>
<dbReference type="PANTHER" id="PTHR43757">
    <property type="entry name" value="AMINOMETHYLTRANSFERASE"/>
    <property type="match status" value="1"/>
</dbReference>